<dbReference type="CDD" id="cd11579">
    <property type="entry name" value="Glyco_tran_WbsX"/>
    <property type="match status" value="1"/>
</dbReference>
<dbReference type="PANTHER" id="PTHR41244">
    <property type="entry name" value="RHAMNAN SYNTHESIS F"/>
    <property type="match status" value="1"/>
</dbReference>
<evidence type="ECO:0008006" key="3">
    <source>
        <dbReference type="Google" id="ProtNLM"/>
    </source>
</evidence>
<dbReference type="Proteomes" id="UP000595897">
    <property type="component" value="Chromosome"/>
</dbReference>
<keyword evidence="2" id="KW-1185">Reference proteome</keyword>
<reference evidence="1 2" key="1">
    <citation type="submission" date="2020-11" db="EMBL/GenBank/DDBJ databases">
        <title>Draft genome sequencing of a Lachnospiraceae strain isolated from anoxic soil subjected to BSD treatment.</title>
        <authorList>
            <person name="Uek A."/>
            <person name="Tonouchi A."/>
        </authorList>
    </citation>
    <scope>NUCLEOTIDE SEQUENCE [LARGE SCALE GENOMIC DNA]</scope>
    <source>
        <strain evidence="1 2">TB5</strain>
    </source>
</reference>
<proteinExistence type="predicted"/>
<dbReference type="EMBL" id="AP024169">
    <property type="protein sequence ID" value="BCN32282.1"/>
    <property type="molecule type" value="Genomic_DNA"/>
</dbReference>
<dbReference type="PANTHER" id="PTHR41244:SF1">
    <property type="entry name" value="GLYCOSYLTRANSFERASE"/>
    <property type="match status" value="1"/>
</dbReference>
<protein>
    <recommendedName>
        <fullName evidence="3">Glycosyltransferase WbsX</fullName>
    </recommendedName>
</protein>
<gene>
    <name evidence="1" type="ORF">bsdtb5_35770</name>
</gene>
<evidence type="ECO:0000313" key="2">
    <source>
        <dbReference type="Proteomes" id="UP000595897"/>
    </source>
</evidence>
<dbReference type="AlphaFoldDB" id="A0A7R7EPU3"/>
<dbReference type="Gene3D" id="3.20.20.80">
    <property type="entry name" value="Glycosidases"/>
    <property type="match status" value="1"/>
</dbReference>
<name>A0A7R7EPU3_9FIRM</name>
<dbReference type="KEGG" id="ahb:bsdtb5_35770"/>
<accession>A0A7R7EPU3</accession>
<sequence>MANALFKKIFWKLPISQSFKNRIYQKRFKRILDREKIYDEQGNITITNDSKLINEYVKYVFGLYGKKSDQYSPYVKHKKIDTDIHLVAYYLTQFHQNMYNDEWWGKGTTEWNNVNQAVPQFVGHYQPRKPGELGYYDLKSKNTFVRQIELAQNYGIEAFCYYYYWFDNGERLLDYPLNLFLENKDLDMKFFYCWANENWTRRFSGTNDDILMKITSTVDNYQQFIESVISDMKDERYYRINGKPVLSVYLPSSIPEPEKVLSYWREKAISELKIDLYIIAVQERDITFNWMKVGFDAESEFQPKQIYMNCKNITKKVNPIRSDFAGVVYDYADAVKEKGYISTINQKKKVFPAVMPMWDNTARRNFRGSVYHGSTPELYREWLSDIVGRMKKREEFEDKLIFINAWNEWGEGAYIEPDDFYGYAYLEATYQALNDKK</sequence>
<dbReference type="RefSeq" id="WP_271713337.1">
    <property type="nucleotide sequence ID" value="NZ_AP024169.1"/>
</dbReference>
<dbReference type="Pfam" id="PF14307">
    <property type="entry name" value="Glyco_tran_WbsX"/>
    <property type="match status" value="1"/>
</dbReference>
<organism evidence="1 2">
    <name type="scientific">Anaeromicropila herbilytica</name>
    <dbReference type="NCBI Taxonomy" id="2785025"/>
    <lineage>
        <taxon>Bacteria</taxon>
        <taxon>Bacillati</taxon>
        <taxon>Bacillota</taxon>
        <taxon>Clostridia</taxon>
        <taxon>Lachnospirales</taxon>
        <taxon>Lachnospiraceae</taxon>
        <taxon>Anaeromicropila</taxon>
    </lineage>
</organism>
<evidence type="ECO:0000313" key="1">
    <source>
        <dbReference type="EMBL" id="BCN32282.1"/>
    </source>
</evidence>
<dbReference type="InterPro" id="IPR032719">
    <property type="entry name" value="WbsX"/>
</dbReference>